<dbReference type="EMBL" id="MTHB01000031">
    <property type="protein sequence ID" value="OXC79784.1"/>
    <property type="molecule type" value="Genomic_DNA"/>
</dbReference>
<protein>
    <submittedName>
        <fullName evidence="4">NAD(P)H oxidoreductase YRKL</fullName>
    </submittedName>
</protein>
<dbReference type="Proteomes" id="UP000214720">
    <property type="component" value="Unassembled WGS sequence"/>
</dbReference>
<dbReference type="SUPFAM" id="SSF52218">
    <property type="entry name" value="Flavoproteins"/>
    <property type="match status" value="1"/>
</dbReference>
<gene>
    <name evidence="4" type="ORF">BSU04_05120</name>
</gene>
<dbReference type="InterPro" id="IPR003680">
    <property type="entry name" value="Flavodoxin_fold"/>
</dbReference>
<dbReference type="GO" id="GO:0005829">
    <property type="term" value="C:cytosol"/>
    <property type="evidence" value="ECO:0007669"/>
    <property type="project" value="TreeGrafter"/>
</dbReference>
<dbReference type="PANTHER" id="PTHR10204:SF34">
    <property type="entry name" value="NAD(P)H DEHYDROGENASE [QUINONE] 1 ISOFORM 1"/>
    <property type="match status" value="1"/>
</dbReference>
<comment type="similarity">
    <text evidence="1">Belongs to the NAD(P)H dehydrogenase (quinone) family.</text>
</comment>
<dbReference type="AlphaFoldDB" id="A0A226X8L3"/>
<dbReference type="GO" id="GO:0003955">
    <property type="term" value="F:NAD(P)H dehydrogenase (quinone) activity"/>
    <property type="evidence" value="ECO:0007669"/>
    <property type="project" value="TreeGrafter"/>
</dbReference>
<reference evidence="5" key="1">
    <citation type="submission" date="2017-01" db="EMBL/GenBank/DDBJ databases">
        <title>Genome Analysis of Deinococcus marmoris KOPRI26562.</title>
        <authorList>
            <person name="Kim J.H."/>
            <person name="Oh H.-M."/>
        </authorList>
    </citation>
    <scope>NUCLEOTIDE SEQUENCE [LARGE SCALE GENOMIC DNA]</scope>
    <source>
        <strain evidence="5">PAMC 26633</strain>
    </source>
</reference>
<keyword evidence="2" id="KW-0560">Oxidoreductase</keyword>
<organism evidence="4 5">
    <name type="scientific">Caballeronia sordidicola</name>
    <name type="common">Burkholderia sordidicola</name>
    <dbReference type="NCBI Taxonomy" id="196367"/>
    <lineage>
        <taxon>Bacteria</taxon>
        <taxon>Pseudomonadati</taxon>
        <taxon>Pseudomonadota</taxon>
        <taxon>Betaproteobacteria</taxon>
        <taxon>Burkholderiales</taxon>
        <taxon>Burkholderiaceae</taxon>
        <taxon>Caballeronia</taxon>
    </lineage>
</organism>
<evidence type="ECO:0000259" key="3">
    <source>
        <dbReference type="Pfam" id="PF02525"/>
    </source>
</evidence>
<accession>A0A226X8L3</accession>
<dbReference type="Pfam" id="PF02525">
    <property type="entry name" value="Flavodoxin_2"/>
    <property type="match status" value="1"/>
</dbReference>
<dbReference type="PANTHER" id="PTHR10204">
    <property type="entry name" value="NAD P H OXIDOREDUCTASE-RELATED"/>
    <property type="match status" value="1"/>
</dbReference>
<name>A0A226X8L3_CABSO</name>
<sequence length="247" mass="27745">MGHFNMKVLIVHAHPEPQSFTASMKRLAMETLQVQGHEVMLSDLYAMHWNPVASAADFGVRQNPDYLVYALEQRESVAAGQIAPDIAAELDKLLSCDLVIFSFPLYWCSMPAIMKGWLDRVLVSGKIYGGLRFYDRGGMRGKRALLAYTCGGRDFMFGEHGIHGEMDIMLRHVLRGTLGYAGFEVLPSFVAFHVPYVAPGEREAILERYGDYLTKLEELEPLSFPTLDDFDAEMRPLASHPLVAEQD</sequence>
<evidence type="ECO:0000256" key="1">
    <source>
        <dbReference type="ARBA" id="ARBA00006252"/>
    </source>
</evidence>
<proteinExistence type="inferred from homology"/>
<dbReference type="Gene3D" id="3.40.50.360">
    <property type="match status" value="1"/>
</dbReference>
<evidence type="ECO:0000313" key="4">
    <source>
        <dbReference type="EMBL" id="OXC79784.1"/>
    </source>
</evidence>
<dbReference type="InterPro" id="IPR029039">
    <property type="entry name" value="Flavoprotein-like_sf"/>
</dbReference>
<comment type="caution">
    <text evidence="4">The sequence shown here is derived from an EMBL/GenBank/DDBJ whole genome shotgun (WGS) entry which is preliminary data.</text>
</comment>
<dbReference type="InterPro" id="IPR051545">
    <property type="entry name" value="NAD(P)H_dehydrogenase_qn"/>
</dbReference>
<feature type="domain" description="Flavodoxin-like fold" evidence="3">
    <location>
        <begin position="6"/>
        <end position="211"/>
    </location>
</feature>
<evidence type="ECO:0000313" key="5">
    <source>
        <dbReference type="Proteomes" id="UP000214720"/>
    </source>
</evidence>
<evidence type="ECO:0000256" key="2">
    <source>
        <dbReference type="ARBA" id="ARBA00023002"/>
    </source>
</evidence>